<accession>A0A9R1CTH1</accession>
<reference evidence="2" key="1">
    <citation type="journal article" date="2023" name="Front. Microbiol.">
        <title>Genomic-based phylogenetic and metabolic analyses of the genus Natronomonas, and description of Natronomonas aquatica sp. nov.</title>
        <authorList>
            <person name="Garcia-Roldan A."/>
            <person name="Duran-Viseras A."/>
            <person name="de la Haba R.R."/>
            <person name="Corral P."/>
            <person name="Sanchez-Porro C."/>
            <person name="Ventosa A."/>
        </authorList>
    </citation>
    <scope>NUCLEOTIDE SEQUENCE</scope>
    <source>
        <strain evidence="2">F2-12</strain>
    </source>
</reference>
<sequence length="72" mass="7688">MDWPKLLSVAIVLLVIVWSAGATVELIATTLSIGPNVVPAAVAVAFLAFALVVAIGVGARSRRWLENPRSYW</sequence>
<keyword evidence="1" id="KW-0812">Transmembrane</keyword>
<dbReference type="AlphaFoldDB" id="A0A9R1CTH1"/>
<comment type="caution">
    <text evidence="2">The sequence shown here is derived from an EMBL/GenBank/DDBJ whole genome shotgun (WGS) entry which is preliminary data.</text>
</comment>
<dbReference type="EMBL" id="JAHLKM010000007">
    <property type="protein sequence ID" value="MCQ4333384.1"/>
    <property type="molecule type" value="Genomic_DNA"/>
</dbReference>
<evidence type="ECO:0000313" key="3">
    <source>
        <dbReference type="Proteomes" id="UP001139494"/>
    </source>
</evidence>
<feature type="transmembrane region" description="Helical" evidence="1">
    <location>
        <begin position="38"/>
        <end position="59"/>
    </location>
</feature>
<proteinExistence type="predicted"/>
<organism evidence="2 3">
    <name type="scientific">Natronomonas aquatica</name>
    <dbReference type="NCBI Taxonomy" id="2841590"/>
    <lineage>
        <taxon>Archaea</taxon>
        <taxon>Methanobacteriati</taxon>
        <taxon>Methanobacteriota</taxon>
        <taxon>Stenosarchaea group</taxon>
        <taxon>Halobacteria</taxon>
        <taxon>Halobacteriales</taxon>
        <taxon>Natronomonadaceae</taxon>
        <taxon>Natronomonas</taxon>
    </lineage>
</organism>
<keyword evidence="1" id="KW-0472">Membrane</keyword>
<dbReference type="Proteomes" id="UP001139494">
    <property type="component" value="Unassembled WGS sequence"/>
</dbReference>
<evidence type="ECO:0000313" key="2">
    <source>
        <dbReference type="EMBL" id="MCQ4333384.1"/>
    </source>
</evidence>
<keyword evidence="3" id="KW-1185">Reference proteome</keyword>
<name>A0A9R1CTH1_9EURY</name>
<evidence type="ECO:0000256" key="1">
    <source>
        <dbReference type="SAM" id="Phobius"/>
    </source>
</evidence>
<dbReference type="RefSeq" id="WP_256029407.1">
    <property type="nucleotide sequence ID" value="NZ_JAHLKM010000007.1"/>
</dbReference>
<gene>
    <name evidence="2" type="ORF">KM295_07805</name>
</gene>
<protein>
    <submittedName>
        <fullName evidence="2">Uncharacterized protein</fullName>
    </submittedName>
</protein>
<keyword evidence="1" id="KW-1133">Transmembrane helix</keyword>